<dbReference type="Pfam" id="PF02481">
    <property type="entry name" value="DNA_processg_A"/>
    <property type="match status" value="1"/>
</dbReference>
<comment type="similarity">
    <text evidence="1">Belongs to the DprA/Smf family.</text>
</comment>
<dbReference type="PANTHER" id="PTHR43022:SF1">
    <property type="entry name" value="PROTEIN SMF"/>
    <property type="match status" value="1"/>
</dbReference>
<evidence type="ECO:0000259" key="2">
    <source>
        <dbReference type="Pfam" id="PF02481"/>
    </source>
</evidence>
<organism evidence="3 4">
    <name type="scientific">Mucilaginibacter terrenus</name>
    <dbReference type="NCBI Taxonomy" id="2482727"/>
    <lineage>
        <taxon>Bacteria</taxon>
        <taxon>Pseudomonadati</taxon>
        <taxon>Bacteroidota</taxon>
        <taxon>Sphingobacteriia</taxon>
        <taxon>Sphingobacteriales</taxon>
        <taxon>Sphingobacteriaceae</taxon>
        <taxon>Mucilaginibacter</taxon>
    </lineage>
</organism>
<keyword evidence="4" id="KW-1185">Reference proteome</keyword>
<dbReference type="GO" id="GO:0009294">
    <property type="term" value="P:DNA-mediated transformation"/>
    <property type="evidence" value="ECO:0007669"/>
    <property type="project" value="InterPro"/>
</dbReference>
<accession>A0A3E2NWC0</accession>
<dbReference type="SUPFAM" id="SSF102405">
    <property type="entry name" value="MCP/YpsA-like"/>
    <property type="match status" value="1"/>
</dbReference>
<dbReference type="PANTHER" id="PTHR43022">
    <property type="entry name" value="PROTEIN SMF"/>
    <property type="match status" value="1"/>
</dbReference>
<dbReference type="Gene3D" id="3.40.50.450">
    <property type="match status" value="1"/>
</dbReference>
<sequence length="423" mass="47304">MITERTKAILLFTSYLSKDLDKENKPLSLTEWNKLVKWLQQKNIFPEAFLSGESFSLINSWNDQSISRNRLAGLLERKTALAIALDKWSRAGVWIISRGDRTYPQVLKDRLKGAAPNILFGIGDQSIMNGHFVGVIGSRNASDEDLHLSENIGLQINQQNFGIVSGGAKGVDEAAMLGALKSGGKSVGFLADSLIKKSTSSTFRNYIIKNQLVLISPYNPEASFNAGNAMGRNKLIYAFSKASIVVISDVKGGTWEGAKENLKNNWTKLWVCQSTTQGNKEIVKLGGRWLSDSLKLDVKHLVTNSIEHSENLFSTTAELKSNEQKNDFLSDSIPEDIKDKSNKQTVWMDINTMTSFDFFLLQWFGTFGASHINKLDLCDKFQLTLKQVEVWLDLAVCNEIAVKVKDNKKSTWALEKQIKLNKN</sequence>
<evidence type="ECO:0000313" key="3">
    <source>
        <dbReference type="EMBL" id="RFZ85259.1"/>
    </source>
</evidence>
<dbReference type="EMBL" id="QWDE01000001">
    <property type="protein sequence ID" value="RFZ85259.1"/>
    <property type="molecule type" value="Genomic_DNA"/>
</dbReference>
<proteinExistence type="inferred from homology"/>
<dbReference type="OrthoDB" id="9785707at2"/>
<protein>
    <submittedName>
        <fullName evidence="3">DNA-processing protein DprA</fullName>
    </submittedName>
</protein>
<comment type="caution">
    <text evidence="3">The sequence shown here is derived from an EMBL/GenBank/DDBJ whole genome shotgun (WGS) entry which is preliminary data.</text>
</comment>
<name>A0A3E2NWC0_9SPHI</name>
<dbReference type="InterPro" id="IPR057666">
    <property type="entry name" value="DrpA_SLOG"/>
</dbReference>
<dbReference type="InterPro" id="IPR003488">
    <property type="entry name" value="DprA"/>
</dbReference>
<gene>
    <name evidence="3" type="ORF">DYU05_06575</name>
</gene>
<evidence type="ECO:0000313" key="4">
    <source>
        <dbReference type="Proteomes" id="UP000260823"/>
    </source>
</evidence>
<feature type="domain" description="Smf/DprA SLOG" evidence="2">
    <location>
        <begin position="95"/>
        <end position="289"/>
    </location>
</feature>
<dbReference type="RefSeq" id="WP_117382159.1">
    <property type="nucleotide sequence ID" value="NZ_QWDE01000001.1"/>
</dbReference>
<dbReference type="AlphaFoldDB" id="A0A3E2NWC0"/>
<reference evidence="3 4" key="1">
    <citation type="submission" date="2018-08" db="EMBL/GenBank/DDBJ databases">
        <title>Mucilaginibacter terrae sp. nov., isolated from manganese diggings.</title>
        <authorList>
            <person name="Huang Y."/>
            <person name="Zhou Z."/>
        </authorList>
    </citation>
    <scope>NUCLEOTIDE SEQUENCE [LARGE SCALE GENOMIC DNA]</scope>
    <source>
        <strain evidence="3 4">ZH6</strain>
    </source>
</reference>
<evidence type="ECO:0000256" key="1">
    <source>
        <dbReference type="ARBA" id="ARBA00006525"/>
    </source>
</evidence>
<dbReference type="Proteomes" id="UP000260823">
    <property type="component" value="Unassembled WGS sequence"/>
</dbReference>